<dbReference type="SUPFAM" id="SSF51735">
    <property type="entry name" value="NAD(P)-binding Rossmann-fold domains"/>
    <property type="match status" value="1"/>
</dbReference>
<reference evidence="1 2" key="1">
    <citation type="submission" date="2018-01" db="EMBL/GenBank/DDBJ databases">
        <title>Cryobacterium sp. nov., from glaciers in China.</title>
        <authorList>
            <person name="Liu Q."/>
            <person name="Xin Y.-H."/>
        </authorList>
    </citation>
    <scope>NUCLEOTIDE SEQUENCE [LARGE SCALE GENOMIC DNA]</scope>
    <source>
        <strain evidence="1 2">TMN-42</strain>
    </source>
</reference>
<gene>
    <name evidence="1" type="ORF">C3B61_18625</name>
</gene>
<dbReference type="RefSeq" id="WP_103461977.1">
    <property type="nucleotide sequence ID" value="NZ_PPXD01000028.1"/>
</dbReference>
<dbReference type="EMBL" id="PPXD01000028">
    <property type="protein sequence ID" value="POH62111.1"/>
    <property type="molecule type" value="Genomic_DNA"/>
</dbReference>
<accession>A0A2S3Z989</accession>
<name>A0A2S3Z989_9MICO</name>
<evidence type="ECO:0000313" key="1">
    <source>
        <dbReference type="EMBL" id="POH62111.1"/>
    </source>
</evidence>
<dbReference type="InterPro" id="IPR036291">
    <property type="entry name" value="NAD(P)-bd_dom_sf"/>
</dbReference>
<comment type="caution">
    <text evidence="1">The sequence shown here is derived from an EMBL/GenBank/DDBJ whole genome shotgun (WGS) entry which is preliminary data.</text>
</comment>
<dbReference type="PANTHER" id="PTHR43796:SF2">
    <property type="entry name" value="CARBOXYNORSPERMIDINE SYNTHASE"/>
    <property type="match status" value="1"/>
</dbReference>
<dbReference type="AlphaFoldDB" id="A0A2S3Z989"/>
<keyword evidence="2" id="KW-1185">Reference proteome</keyword>
<evidence type="ECO:0000313" key="2">
    <source>
        <dbReference type="Proteomes" id="UP000237340"/>
    </source>
</evidence>
<sequence>MSDLLTHSPLGPVLIVGGYGTVGSALARLAAPSWPLLLTGRNPAKGQELATDLGATVRRWDLNSPEPFSAAPRAIVSTVNDPDDRVVRAAVRAGIPYVDVTRWTSRMLRAATTASLLQPTAPVLLSSGWMGGIVNIVAASLSNELGGADSIEVAIRYDVKDRAGVDSVDFMDRLGQDYEVRHAGAAAIVTPLSDARWANIGAHRTLVARLDTPEQLTLPLTLGVDSVATRIGFSSNVSSRALLAAKAVGLFRWGSGPRFTGLRRSLLFSPGHGGTAMIRIDAHGPGGNRSVVITDPAGQAHLTALGGYLGLQQVLADGAATGVTFPEIRPDITDALAVLQAHNVKIVDAA</sequence>
<proteinExistence type="predicted"/>
<dbReference type="Proteomes" id="UP000237340">
    <property type="component" value="Unassembled WGS sequence"/>
</dbReference>
<organism evidence="1 2">
    <name type="scientific">Cryobacterium zongtaii</name>
    <dbReference type="NCBI Taxonomy" id="1259217"/>
    <lineage>
        <taxon>Bacteria</taxon>
        <taxon>Bacillati</taxon>
        <taxon>Actinomycetota</taxon>
        <taxon>Actinomycetes</taxon>
        <taxon>Micrococcales</taxon>
        <taxon>Microbacteriaceae</taxon>
        <taxon>Cryobacterium</taxon>
    </lineage>
</organism>
<dbReference type="PANTHER" id="PTHR43796">
    <property type="entry name" value="CARBOXYNORSPERMIDINE SYNTHASE"/>
    <property type="match status" value="1"/>
</dbReference>
<dbReference type="Gene3D" id="3.40.50.720">
    <property type="entry name" value="NAD(P)-binding Rossmann-like Domain"/>
    <property type="match status" value="1"/>
</dbReference>
<protein>
    <submittedName>
        <fullName evidence="1">Saccharopine dehydrogenase</fullName>
    </submittedName>
</protein>